<gene>
    <name evidence="9" type="ORF">AKJ42_02995</name>
</gene>
<evidence type="ECO:0000256" key="1">
    <source>
        <dbReference type="ARBA" id="ARBA00006272"/>
    </source>
</evidence>
<evidence type="ECO:0000256" key="8">
    <source>
        <dbReference type="PIRSR" id="PIRSR001123-2"/>
    </source>
</evidence>
<keyword evidence="10" id="KW-1185">Reference proteome</keyword>
<dbReference type="PIRSF" id="PIRSF001123">
    <property type="entry name" value="PepA_GA"/>
    <property type="match status" value="1"/>
</dbReference>
<organism evidence="9 10">
    <name type="scientific">candidate division MSBL1 archaeon SCGC-AAA261C02</name>
    <dbReference type="NCBI Taxonomy" id="1698272"/>
    <lineage>
        <taxon>Archaea</taxon>
        <taxon>Methanobacteriati</taxon>
        <taxon>Methanobacteriota</taxon>
        <taxon>candidate division MSBL1</taxon>
    </lineage>
</organism>
<dbReference type="GO" id="GO:0004177">
    <property type="term" value="F:aminopeptidase activity"/>
    <property type="evidence" value="ECO:0007669"/>
    <property type="project" value="UniProtKB-UniRule"/>
</dbReference>
<feature type="binding site" evidence="8">
    <location>
        <position position="192"/>
    </location>
    <ligand>
        <name>Zn(2+)</name>
        <dbReference type="ChEBI" id="CHEBI:29105"/>
        <label>2</label>
    </ligand>
</feature>
<keyword evidence="5" id="KW-0378">Hydrolase</keyword>
<dbReference type="PANTHER" id="PTHR32481:SF0">
    <property type="entry name" value="AMINOPEPTIDASE YPDE-RELATED"/>
    <property type="match status" value="1"/>
</dbReference>
<dbReference type="InterPro" id="IPR051464">
    <property type="entry name" value="Peptidase_M42_aminopept"/>
</dbReference>
<protein>
    <recommendedName>
        <fullName evidence="11">Peptidase M42</fullName>
    </recommendedName>
</protein>
<sequence>MKELLTKLANTYGASGREESIASLVKSELEDSADSVKMDKFGNVIATKEGSSNFSIMLAAHTDEIGLAVEKVSEDGFAFPARVGGWDPRILPTNPMKSDDGWGLVSTSPIELLDEEDKKKAVRHKDLFIEAQDLSPGGFLVQDAKVTELGNPNVVVGKSLDDRAGLSVMIEAFKKIEDFEPNIHAVGTVQEEVGLRGAGVAAYKLNPDLGIVLEVALADDVPVGGPHTPVVRLGKGPAITVKDASMISHPKLTNFLIQVAESEEIPYQLELLEHGGTDAGRIHLTREGVPSSVIGIPTRYLHSPVEVLDVKDLERGVDLLASTLESLKHSDLESFSTPT</sequence>
<evidence type="ECO:0000313" key="9">
    <source>
        <dbReference type="EMBL" id="KXA99560.1"/>
    </source>
</evidence>
<dbReference type="AlphaFoldDB" id="A0A133UZG8"/>
<evidence type="ECO:0000256" key="4">
    <source>
        <dbReference type="ARBA" id="ARBA00022723"/>
    </source>
</evidence>
<evidence type="ECO:0000256" key="5">
    <source>
        <dbReference type="ARBA" id="ARBA00022801"/>
    </source>
</evidence>
<comment type="similarity">
    <text evidence="1 6">Belongs to the peptidase M42 family.</text>
</comment>
<evidence type="ECO:0000256" key="3">
    <source>
        <dbReference type="ARBA" id="ARBA00022670"/>
    </source>
</evidence>
<feature type="binding site" evidence="8">
    <location>
        <position position="161"/>
    </location>
    <ligand>
        <name>Zn(2+)</name>
        <dbReference type="ChEBI" id="CHEBI:29105"/>
        <label>1</label>
    </ligand>
</feature>
<dbReference type="SUPFAM" id="SSF101821">
    <property type="entry name" value="Aminopeptidase/glucanase lid domain"/>
    <property type="match status" value="1"/>
</dbReference>
<keyword evidence="3" id="KW-0645">Protease</keyword>
<name>A0A133UZG8_9EURY</name>
<comment type="cofactor">
    <cofactor evidence="8">
        <name>a divalent metal cation</name>
        <dbReference type="ChEBI" id="CHEBI:60240"/>
    </cofactor>
    <text evidence="8">Binds 2 divalent metal cations per subunit.</text>
</comment>
<feature type="binding site" evidence="8">
    <location>
        <position position="214"/>
    </location>
    <ligand>
        <name>Zn(2+)</name>
        <dbReference type="ChEBI" id="CHEBI:29105"/>
        <label>1</label>
    </ligand>
</feature>
<accession>A0A133UZG8</accession>
<dbReference type="InterPro" id="IPR023367">
    <property type="entry name" value="Peptidase_M42_dom2"/>
</dbReference>
<keyword evidence="4 8" id="KW-0479">Metal-binding</keyword>
<evidence type="ECO:0000256" key="7">
    <source>
        <dbReference type="PIRSR" id="PIRSR001123-1"/>
    </source>
</evidence>
<keyword evidence="2" id="KW-0031">Aminopeptidase</keyword>
<dbReference type="PANTHER" id="PTHR32481">
    <property type="entry name" value="AMINOPEPTIDASE"/>
    <property type="match status" value="1"/>
</dbReference>
<evidence type="ECO:0008006" key="11">
    <source>
        <dbReference type="Google" id="ProtNLM"/>
    </source>
</evidence>
<feature type="binding site" evidence="8">
    <location>
        <position position="302"/>
    </location>
    <ligand>
        <name>Zn(2+)</name>
        <dbReference type="ChEBI" id="CHEBI:29105"/>
        <label>2</label>
    </ligand>
</feature>
<dbReference type="GO" id="GO:0046872">
    <property type="term" value="F:metal ion binding"/>
    <property type="evidence" value="ECO:0007669"/>
    <property type="project" value="UniProtKB-UniRule"/>
</dbReference>
<dbReference type="Proteomes" id="UP000070520">
    <property type="component" value="Unassembled WGS sequence"/>
</dbReference>
<feature type="binding site" evidence="8">
    <location>
        <position position="61"/>
    </location>
    <ligand>
        <name>Zn(2+)</name>
        <dbReference type="ChEBI" id="CHEBI:29105"/>
        <label>1</label>
    </ligand>
</feature>
<evidence type="ECO:0000256" key="6">
    <source>
        <dbReference type="PIRNR" id="PIRNR001123"/>
    </source>
</evidence>
<reference evidence="9 10" key="1">
    <citation type="journal article" date="2016" name="Sci. Rep.">
        <title>Metabolic traits of an uncultured archaeal lineage -MSBL1- from brine pools of the Red Sea.</title>
        <authorList>
            <person name="Mwirichia R."/>
            <person name="Alam I."/>
            <person name="Rashid M."/>
            <person name="Vinu M."/>
            <person name="Ba-Alawi W."/>
            <person name="Anthony Kamau A."/>
            <person name="Kamanda Ngugi D."/>
            <person name="Goker M."/>
            <person name="Klenk H.P."/>
            <person name="Bajic V."/>
            <person name="Stingl U."/>
        </authorList>
    </citation>
    <scope>NUCLEOTIDE SEQUENCE [LARGE SCALE GENOMIC DNA]</scope>
    <source>
        <strain evidence="9">SCGC-AAA261C02</strain>
    </source>
</reference>
<dbReference type="InterPro" id="IPR008007">
    <property type="entry name" value="Peptidase_M42"/>
</dbReference>
<proteinExistence type="inferred from homology"/>
<dbReference type="Gene3D" id="2.40.30.40">
    <property type="entry name" value="Peptidase M42, domain 2"/>
    <property type="match status" value="1"/>
</dbReference>
<dbReference type="GO" id="GO:0006508">
    <property type="term" value="P:proteolysis"/>
    <property type="evidence" value="ECO:0007669"/>
    <property type="project" value="UniProtKB-KW"/>
</dbReference>
<comment type="caution">
    <text evidence="9">The sequence shown here is derived from an EMBL/GenBank/DDBJ whole genome shotgun (WGS) entry which is preliminary data.</text>
</comment>
<feature type="active site" description="Proton acceptor" evidence="7">
    <location>
        <position position="191"/>
    </location>
</feature>
<dbReference type="SUPFAM" id="SSF53187">
    <property type="entry name" value="Zn-dependent exopeptidases"/>
    <property type="match status" value="1"/>
</dbReference>
<dbReference type="EMBL" id="LHXW01000037">
    <property type="protein sequence ID" value="KXA99560.1"/>
    <property type="molecule type" value="Genomic_DNA"/>
</dbReference>
<dbReference type="Pfam" id="PF05343">
    <property type="entry name" value="Peptidase_M42"/>
    <property type="match status" value="1"/>
</dbReference>
<evidence type="ECO:0000313" key="10">
    <source>
        <dbReference type="Proteomes" id="UP000070520"/>
    </source>
</evidence>
<evidence type="ECO:0000256" key="2">
    <source>
        <dbReference type="ARBA" id="ARBA00022438"/>
    </source>
</evidence>
<dbReference type="Gene3D" id="3.40.630.10">
    <property type="entry name" value="Zn peptidases"/>
    <property type="match status" value="1"/>
</dbReference>
<feature type="binding site" evidence="8">
    <location>
        <position position="161"/>
    </location>
    <ligand>
        <name>Zn(2+)</name>
        <dbReference type="ChEBI" id="CHEBI:29105"/>
        <label>2</label>
    </ligand>
</feature>